<protein>
    <recommendedName>
        <fullName evidence="1">2EXR domain-containing protein</fullName>
    </recommendedName>
</protein>
<reference evidence="2" key="2">
    <citation type="submission" date="2023-05" db="EMBL/GenBank/DDBJ databases">
        <authorList>
            <consortium name="Lawrence Berkeley National Laboratory"/>
            <person name="Steindorff A."/>
            <person name="Hensen N."/>
            <person name="Bonometti L."/>
            <person name="Westerberg I."/>
            <person name="Brannstrom I.O."/>
            <person name="Guillou S."/>
            <person name="Cros-Aarteil S."/>
            <person name="Calhoun S."/>
            <person name="Haridas S."/>
            <person name="Kuo A."/>
            <person name="Mondo S."/>
            <person name="Pangilinan J."/>
            <person name="Riley R."/>
            <person name="Labutti K."/>
            <person name="Andreopoulos B."/>
            <person name="Lipzen A."/>
            <person name="Chen C."/>
            <person name="Yanf M."/>
            <person name="Daum C."/>
            <person name="Ng V."/>
            <person name="Clum A."/>
            <person name="Ohm R."/>
            <person name="Martin F."/>
            <person name="Silar P."/>
            <person name="Natvig D."/>
            <person name="Lalanne C."/>
            <person name="Gautier V."/>
            <person name="Ament-Velasquez S.L."/>
            <person name="Kruys A."/>
            <person name="Hutchinson M.I."/>
            <person name="Powell A.J."/>
            <person name="Barry K."/>
            <person name="Miller A.N."/>
            <person name="Grigoriev I.V."/>
            <person name="Debuchy R."/>
            <person name="Gladieux P."/>
            <person name="Thoren M.H."/>
            <person name="Johannesson H."/>
        </authorList>
    </citation>
    <scope>NUCLEOTIDE SEQUENCE</scope>
    <source>
        <strain evidence="2">CBS 359.72</strain>
    </source>
</reference>
<accession>A0AAN7CNV7</accession>
<sequence length="339" mass="37710">MAWLRSSETRKAITSNEKGATVLSQFPRFQHVTAESHPRPRLHKARGSETSALAAPVTVTVTEVPSPLASPAEASAAVEGVSEPEHGAKTDQCEFPYFPLFPAELRLKIWHMSFLPRTVVLHTRRSHYADYLEHAGAPRWQSQSRNPAALSVNIEARAAALECYTVAMPLFAPPPRTPTPERPGDLQDSDRVLYLNLEQDTVVLLGDLHYTRLMKLLGYFRHMDIPRGRSSSGAASAPGLKRLAMSVALWTHEVGAATLKAFARSVFADIEEFILFTYSEPLPPGDWRGACVLEEAAVDTDYYRHFIMGRGRQFRVDDGWMVVGRGPIKMAEINFKGGW</sequence>
<dbReference type="PANTHER" id="PTHR35910:SF6">
    <property type="entry name" value="2EXR DOMAIN-CONTAINING PROTEIN"/>
    <property type="match status" value="1"/>
</dbReference>
<evidence type="ECO:0000313" key="2">
    <source>
        <dbReference type="EMBL" id="KAK4245520.1"/>
    </source>
</evidence>
<evidence type="ECO:0000313" key="3">
    <source>
        <dbReference type="Proteomes" id="UP001303647"/>
    </source>
</evidence>
<dbReference type="Proteomes" id="UP001303647">
    <property type="component" value="Unassembled WGS sequence"/>
</dbReference>
<reference evidence="2" key="1">
    <citation type="journal article" date="2023" name="Mol. Phylogenet. Evol.">
        <title>Genome-scale phylogeny and comparative genomics of the fungal order Sordariales.</title>
        <authorList>
            <person name="Hensen N."/>
            <person name="Bonometti L."/>
            <person name="Westerberg I."/>
            <person name="Brannstrom I.O."/>
            <person name="Guillou S."/>
            <person name="Cros-Aarteil S."/>
            <person name="Calhoun S."/>
            <person name="Haridas S."/>
            <person name="Kuo A."/>
            <person name="Mondo S."/>
            <person name="Pangilinan J."/>
            <person name="Riley R."/>
            <person name="LaButti K."/>
            <person name="Andreopoulos B."/>
            <person name="Lipzen A."/>
            <person name="Chen C."/>
            <person name="Yan M."/>
            <person name="Daum C."/>
            <person name="Ng V."/>
            <person name="Clum A."/>
            <person name="Steindorff A."/>
            <person name="Ohm R.A."/>
            <person name="Martin F."/>
            <person name="Silar P."/>
            <person name="Natvig D.O."/>
            <person name="Lalanne C."/>
            <person name="Gautier V."/>
            <person name="Ament-Velasquez S.L."/>
            <person name="Kruys A."/>
            <person name="Hutchinson M.I."/>
            <person name="Powell A.J."/>
            <person name="Barry K."/>
            <person name="Miller A.N."/>
            <person name="Grigoriev I.V."/>
            <person name="Debuchy R."/>
            <person name="Gladieux P."/>
            <person name="Hiltunen Thoren M."/>
            <person name="Johannesson H."/>
        </authorList>
    </citation>
    <scope>NUCLEOTIDE SEQUENCE</scope>
    <source>
        <strain evidence="2">CBS 359.72</strain>
    </source>
</reference>
<keyword evidence="3" id="KW-1185">Reference proteome</keyword>
<evidence type="ECO:0000259" key="1">
    <source>
        <dbReference type="Pfam" id="PF20150"/>
    </source>
</evidence>
<dbReference type="InterPro" id="IPR045518">
    <property type="entry name" value="2EXR"/>
</dbReference>
<feature type="domain" description="2EXR" evidence="1">
    <location>
        <begin position="95"/>
        <end position="202"/>
    </location>
</feature>
<name>A0AAN7CNV7_9PEZI</name>
<dbReference type="AlphaFoldDB" id="A0AAN7CNV7"/>
<dbReference type="EMBL" id="MU857698">
    <property type="protein sequence ID" value="KAK4245520.1"/>
    <property type="molecule type" value="Genomic_DNA"/>
</dbReference>
<comment type="caution">
    <text evidence="2">The sequence shown here is derived from an EMBL/GenBank/DDBJ whole genome shotgun (WGS) entry which is preliminary data.</text>
</comment>
<dbReference type="PANTHER" id="PTHR35910">
    <property type="entry name" value="2EXR DOMAIN-CONTAINING PROTEIN"/>
    <property type="match status" value="1"/>
</dbReference>
<proteinExistence type="predicted"/>
<gene>
    <name evidence="2" type="ORF">C7999DRAFT_16258</name>
</gene>
<organism evidence="2 3">
    <name type="scientific">Corynascus novoguineensis</name>
    <dbReference type="NCBI Taxonomy" id="1126955"/>
    <lineage>
        <taxon>Eukaryota</taxon>
        <taxon>Fungi</taxon>
        <taxon>Dikarya</taxon>
        <taxon>Ascomycota</taxon>
        <taxon>Pezizomycotina</taxon>
        <taxon>Sordariomycetes</taxon>
        <taxon>Sordariomycetidae</taxon>
        <taxon>Sordariales</taxon>
        <taxon>Chaetomiaceae</taxon>
        <taxon>Corynascus</taxon>
    </lineage>
</organism>
<dbReference type="Pfam" id="PF20150">
    <property type="entry name" value="2EXR"/>
    <property type="match status" value="1"/>
</dbReference>